<keyword evidence="2" id="KW-1185">Reference proteome</keyword>
<gene>
    <name evidence="1" type="ORF">OJAV_G00021990</name>
</gene>
<dbReference type="AlphaFoldDB" id="A0A3S2UMT3"/>
<proteinExistence type="predicted"/>
<evidence type="ECO:0000313" key="1">
    <source>
        <dbReference type="EMBL" id="RVE74408.1"/>
    </source>
</evidence>
<reference evidence="1 2" key="1">
    <citation type="submission" date="2018-11" db="EMBL/GenBank/DDBJ databases">
        <authorList>
            <person name="Lopez-Roques C."/>
            <person name="Donnadieu C."/>
            <person name="Bouchez O."/>
            <person name="Klopp C."/>
            <person name="Cabau C."/>
            <person name="Zahm M."/>
        </authorList>
    </citation>
    <scope>NUCLEOTIDE SEQUENCE [LARGE SCALE GENOMIC DNA]</scope>
    <source>
        <strain evidence="1">RS831</strain>
        <tissue evidence="1">Whole body</tissue>
    </source>
</reference>
<accession>A0A3S2UMT3</accession>
<sequence length="165" mass="17880">MNPSTCAVTHKAKLNTGQASCSKAAHGASGWYVSCPRTFTTFNQSPLILCYFEHSVEREDEDPWCSAGLVIIELMNQECCRKTAVRDSHLYVELRSCPDDLPLAPATSGCETSCQSSPASPSPLTGLFMQVSPKSSLSTLSLTAGLHWSTSLLQQTHVSLNAKER</sequence>
<organism evidence="1 2">
    <name type="scientific">Oryzias javanicus</name>
    <name type="common">Javanese ricefish</name>
    <name type="synonym">Aplocheilus javanicus</name>
    <dbReference type="NCBI Taxonomy" id="123683"/>
    <lineage>
        <taxon>Eukaryota</taxon>
        <taxon>Metazoa</taxon>
        <taxon>Chordata</taxon>
        <taxon>Craniata</taxon>
        <taxon>Vertebrata</taxon>
        <taxon>Euteleostomi</taxon>
        <taxon>Actinopterygii</taxon>
        <taxon>Neopterygii</taxon>
        <taxon>Teleostei</taxon>
        <taxon>Neoteleostei</taxon>
        <taxon>Acanthomorphata</taxon>
        <taxon>Ovalentaria</taxon>
        <taxon>Atherinomorphae</taxon>
        <taxon>Beloniformes</taxon>
        <taxon>Adrianichthyidae</taxon>
        <taxon>Oryziinae</taxon>
        <taxon>Oryzias</taxon>
    </lineage>
</organism>
<dbReference type="EMBL" id="CM012439">
    <property type="protein sequence ID" value="RVE74408.1"/>
    <property type="molecule type" value="Genomic_DNA"/>
</dbReference>
<name>A0A3S2UMT3_ORYJA</name>
<dbReference type="Proteomes" id="UP000283210">
    <property type="component" value="Chromosome 3"/>
</dbReference>
<protein>
    <submittedName>
        <fullName evidence="1">Uncharacterized protein</fullName>
    </submittedName>
</protein>
<evidence type="ECO:0000313" key="2">
    <source>
        <dbReference type="Proteomes" id="UP000283210"/>
    </source>
</evidence>
<reference evidence="1 2" key="2">
    <citation type="submission" date="2019-01" db="EMBL/GenBank/DDBJ databases">
        <title>A chromosome length genome reference of the Java medaka (oryzias javanicus).</title>
        <authorList>
            <person name="Herpin A."/>
            <person name="Takehana Y."/>
            <person name="Naruse K."/>
            <person name="Ansai S."/>
            <person name="Kawaguchi M."/>
        </authorList>
    </citation>
    <scope>NUCLEOTIDE SEQUENCE [LARGE SCALE GENOMIC DNA]</scope>
    <source>
        <strain evidence="1">RS831</strain>
        <tissue evidence="1">Whole body</tissue>
    </source>
</reference>